<dbReference type="EMBL" id="HBGH01004866">
    <property type="protein sequence ID" value="CAD9230617.1"/>
    <property type="molecule type" value="Transcribed_RNA"/>
</dbReference>
<evidence type="ECO:0000256" key="3">
    <source>
        <dbReference type="ARBA" id="ARBA00010042"/>
    </source>
</evidence>
<keyword evidence="4" id="KW-0963">Cytoplasm</keyword>
<dbReference type="PANTHER" id="PTHR13142:SF1">
    <property type="entry name" value="INNER CENTROMERE PROTEIN"/>
    <property type="match status" value="1"/>
</dbReference>
<reference evidence="10" key="1">
    <citation type="submission" date="2021-01" db="EMBL/GenBank/DDBJ databases">
        <authorList>
            <person name="Corre E."/>
            <person name="Pelletier E."/>
            <person name="Niang G."/>
            <person name="Scheremetjew M."/>
            <person name="Finn R."/>
            <person name="Kale V."/>
            <person name="Holt S."/>
            <person name="Cochrane G."/>
            <person name="Meng A."/>
            <person name="Brown T."/>
            <person name="Cohen L."/>
        </authorList>
    </citation>
    <scope>NUCLEOTIDE SEQUENCE</scope>
    <source>
        <strain evidence="10">SAG 36.94</strain>
    </source>
</reference>
<feature type="region of interest" description="Disordered" evidence="8">
    <location>
        <begin position="316"/>
        <end position="342"/>
    </location>
</feature>
<dbReference type="Pfam" id="PF03941">
    <property type="entry name" value="INCENP_ARK-bind"/>
    <property type="match status" value="1"/>
</dbReference>
<keyword evidence="7" id="KW-0539">Nucleus</keyword>
<keyword evidence="6" id="KW-0206">Cytoskeleton</keyword>
<evidence type="ECO:0000256" key="4">
    <source>
        <dbReference type="ARBA" id="ARBA00022490"/>
    </source>
</evidence>
<evidence type="ECO:0000256" key="6">
    <source>
        <dbReference type="ARBA" id="ARBA00023212"/>
    </source>
</evidence>
<dbReference type="InterPro" id="IPR005635">
    <property type="entry name" value="Inner_centromere_prot_ARK-bd"/>
</dbReference>
<feature type="region of interest" description="Disordered" evidence="8">
    <location>
        <begin position="235"/>
        <end position="263"/>
    </location>
</feature>
<name>A0A7S1XBW9_9RHOD</name>
<dbReference type="GO" id="GO:0007059">
    <property type="term" value="P:chromosome segregation"/>
    <property type="evidence" value="ECO:0007669"/>
    <property type="project" value="UniProtKB-KW"/>
</dbReference>
<feature type="compositionally biased region" description="Basic and acidic residues" evidence="8">
    <location>
        <begin position="81"/>
        <end position="94"/>
    </location>
</feature>
<evidence type="ECO:0000256" key="8">
    <source>
        <dbReference type="SAM" id="MobiDB-lite"/>
    </source>
</evidence>
<comment type="subcellular location">
    <subcellularLocation>
        <location evidence="2">Cytoplasm</location>
        <location evidence="2">Cytoskeleton</location>
        <location evidence="2">Spindle</location>
    </subcellularLocation>
    <subcellularLocation>
        <location evidence="1">Nucleus</location>
    </subcellularLocation>
</comment>
<evidence type="ECO:0000256" key="5">
    <source>
        <dbReference type="ARBA" id="ARBA00022829"/>
    </source>
</evidence>
<proteinExistence type="inferred from homology"/>
<evidence type="ECO:0000256" key="1">
    <source>
        <dbReference type="ARBA" id="ARBA00004123"/>
    </source>
</evidence>
<protein>
    <recommendedName>
        <fullName evidence="9">Inner centromere protein ARK-binding domain-containing protein</fullName>
    </recommendedName>
</protein>
<comment type="similarity">
    <text evidence="3">Belongs to the INCENP family.</text>
</comment>
<keyword evidence="5" id="KW-0159">Chromosome partition</keyword>
<feature type="domain" description="Inner centromere protein ARK-binding" evidence="9">
    <location>
        <begin position="373"/>
        <end position="422"/>
    </location>
</feature>
<accession>A0A7S1XBW9</accession>
<feature type="compositionally biased region" description="Basic and acidic residues" evidence="8">
    <location>
        <begin position="323"/>
        <end position="332"/>
    </location>
</feature>
<gene>
    <name evidence="10" type="ORF">CCAE0312_LOCUS2669</name>
</gene>
<feature type="region of interest" description="Disordered" evidence="8">
    <location>
        <begin position="55"/>
        <end position="140"/>
    </location>
</feature>
<evidence type="ECO:0000256" key="7">
    <source>
        <dbReference type="ARBA" id="ARBA00023242"/>
    </source>
</evidence>
<organism evidence="10">
    <name type="scientific">Compsopogon caeruleus</name>
    <dbReference type="NCBI Taxonomy" id="31354"/>
    <lineage>
        <taxon>Eukaryota</taxon>
        <taxon>Rhodophyta</taxon>
        <taxon>Compsopogonophyceae</taxon>
        <taxon>Compsopogonales</taxon>
        <taxon>Compsopogonaceae</taxon>
        <taxon>Compsopogon</taxon>
    </lineage>
</organism>
<feature type="compositionally biased region" description="Polar residues" evidence="8">
    <location>
        <begin position="128"/>
        <end position="140"/>
    </location>
</feature>
<evidence type="ECO:0000259" key="9">
    <source>
        <dbReference type="Pfam" id="PF03941"/>
    </source>
</evidence>
<dbReference type="AlphaFoldDB" id="A0A7S1XBW9"/>
<evidence type="ECO:0000256" key="2">
    <source>
        <dbReference type="ARBA" id="ARBA00004186"/>
    </source>
</evidence>
<dbReference type="GO" id="GO:0005819">
    <property type="term" value="C:spindle"/>
    <property type="evidence" value="ECO:0007669"/>
    <property type="project" value="UniProtKB-SubCell"/>
</dbReference>
<sequence>MAEAASRMGTVEVALRALREIGEAKCTELCQVAAREMEWLAQVRERSLARICRTQEVKRASSSTGSGFGLACPPTARKRPRTVDDGEHVPHDNGESSDGEEQAPPPKRKSGDEKQGTNSTPKPLPLSTLVQSPESATLKSGSLLNASTNEVGEDSGPNQEPVAPIAMMPNIVTSISDTVAALFPPLRPQASLAHEPLIEALQAKEDALLEECKQRKDKVEAERRAAAIAKQLEAETKRRRAEENRKRKALEEQRRELDRRKKEELREKRRLEHELIRKRQKDLEEKKKEERIRRLEEHRKRVLEEEDKRRKELELRIQGQRQGEGHDHDVRPGHGRPTGPFFMTPPPHPSLAKSAEDISCYEMTCEKILLAEESSDEEIRRRRKKKIPEWATGANLMEALHHQPEDPDVIFEPAKKTSIDLVDVFKEQPVEKRRYRKRTSSANWIRDRVTVAEEIEYRRKMGLL</sequence>
<evidence type="ECO:0000313" key="10">
    <source>
        <dbReference type="EMBL" id="CAD9230617.1"/>
    </source>
</evidence>
<dbReference type="PANTHER" id="PTHR13142">
    <property type="entry name" value="INNER CENTROMERE PROTEIN"/>
    <property type="match status" value="1"/>
</dbReference>
<dbReference type="GO" id="GO:0005634">
    <property type="term" value="C:nucleus"/>
    <property type="evidence" value="ECO:0007669"/>
    <property type="project" value="UniProtKB-SubCell"/>
</dbReference>